<feature type="chain" id="PRO_5045142797" description="Lipoprotein" evidence="1">
    <location>
        <begin position="25"/>
        <end position="224"/>
    </location>
</feature>
<feature type="signal peptide" evidence="1">
    <location>
        <begin position="1"/>
        <end position="24"/>
    </location>
</feature>
<gene>
    <name evidence="2" type="ORF">ACFQS1_07235</name>
</gene>
<evidence type="ECO:0008006" key="4">
    <source>
        <dbReference type="Google" id="ProtNLM"/>
    </source>
</evidence>
<protein>
    <recommendedName>
        <fullName evidence="4">Lipoprotein</fullName>
    </recommendedName>
</protein>
<dbReference type="RefSeq" id="WP_378965357.1">
    <property type="nucleotide sequence ID" value="NZ_JBHTBJ010000003.1"/>
</dbReference>
<proteinExistence type="predicted"/>
<dbReference type="PROSITE" id="PS51257">
    <property type="entry name" value="PROKAR_LIPOPROTEIN"/>
    <property type="match status" value="1"/>
</dbReference>
<evidence type="ECO:0000313" key="2">
    <source>
        <dbReference type="EMBL" id="MFC7273766.1"/>
    </source>
</evidence>
<evidence type="ECO:0000313" key="3">
    <source>
        <dbReference type="Proteomes" id="UP001596548"/>
    </source>
</evidence>
<keyword evidence="1" id="KW-0732">Signal</keyword>
<organism evidence="2 3">
    <name type="scientific">Paractinoplanes rhizophilus</name>
    <dbReference type="NCBI Taxonomy" id="1416877"/>
    <lineage>
        <taxon>Bacteria</taxon>
        <taxon>Bacillati</taxon>
        <taxon>Actinomycetota</taxon>
        <taxon>Actinomycetes</taxon>
        <taxon>Micromonosporales</taxon>
        <taxon>Micromonosporaceae</taxon>
        <taxon>Paractinoplanes</taxon>
    </lineage>
</organism>
<accession>A0ABW2HME0</accession>
<evidence type="ECO:0000256" key="1">
    <source>
        <dbReference type="SAM" id="SignalP"/>
    </source>
</evidence>
<dbReference type="EMBL" id="JBHTBJ010000003">
    <property type="protein sequence ID" value="MFC7273766.1"/>
    <property type="molecule type" value="Genomic_DNA"/>
</dbReference>
<comment type="caution">
    <text evidence="2">The sequence shown here is derived from an EMBL/GenBank/DDBJ whole genome shotgun (WGS) entry which is preliminary data.</text>
</comment>
<sequence>MRTRPRLTVLSFAAAATLLLGATACTDLDTANAAGIGRDDMVSELAIQLARVTGLTYTAKYQLTGGETATVTQAQKPTRTAYLHPGGRLLETVTGTVRCDRALNCTETDPAPPAAGPLTGSNLITPESVLAMLNAAALDQVVEAGQHDTTIAGRHATCLDLTGVDRAAASAFGVCVTNEGALASFTGTIAGERFDQALTAYEDTADLAALELPAAAKLTDKRSK</sequence>
<reference evidence="3" key="1">
    <citation type="journal article" date="2019" name="Int. J. Syst. Evol. Microbiol.">
        <title>The Global Catalogue of Microorganisms (GCM) 10K type strain sequencing project: providing services to taxonomists for standard genome sequencing and annotation.</title>
        <authorList>
            <consortium name="The Broad Institute Genomics Platform"/>
            <consortium name="The Broad Institute Genome Sequencing Center for Infectious Disease"/>
            <person name="Wu L."/>
            <person name="Ma J."/>
        </authorList>
    </citation>
    <scope>NUCLEOTIDE SEQUENCE [LARGE SCALE GENOMIC DNA]</scope>
    <source>
        <strain evidence="3">XZYJT-10</strain>
    </source>
</reference>
<keyword evidence="3" id="KW-1185">Reference proteome</keyword>
<dbReference type="Proteomes" id="UP001596548">
    <property type="component" value="Unassembled WGS sequence"/>
</dbReference>
<name>A0ABW2HME0_9ACTN</name>